<dbReference type="EMBL" id="BLLF01001139">
    <property type="protein sequence ID" value="GFH17380.1"/>
    <property type="molecule type" value="Genomic_DNA"/>
</dbReference>
<organism evidence="2 3">
    <name type="scientific">Haematococcus lacustris</name>
    <name type="common">Green alga</name>
    <name type="synonym">Haematococcus pluvialis</name>
    <dbReference type="NCBI Taxonomy" id="44745"/>
    <lineage>
        <taxon>Eukaryota</taxon>
        <taxon>Viridiplantae</taxon>
        <taxon>Chlorophyta</taxon>
        <taxon>core chlorophytes</taxon>
        <taxon>Chlorophyceae</taxon>
        <taxon>CS clade</taxon>
        <taxon>Chlamydomonadales</taxon>
        <taxon>Haematococcaceae</taxon>
        <taxon>Haematococcus</taxon>
    </lineage>
</organism>
<evidence type="ECO:0000313" key="2">
    <source>
        <dbReference type="EMBL" id="GFH17380.1"/>
    </source>
</evidence>
<name>A0A699Z7E1_HAELA</name>
<dbReference type="AlphaFoldDB" id="A0A699Z7E1"/>
<accession>A0A699Z7E1</accession>
<feature type="compositionally biased region" description="Low complexity" evidence="1">
    <location>
        <begin position="96"/>
        <end position="110"/>
    </location>
</feature>
<feature type="non-terminal residue" evidence="2">
    <location>
        <position position="132"/>
    </location>
</feature>
<dbReference type="Proteomes" id="UP000485058">
    <property type="component" value="Unassembled WGS sequence"/>
</dbReference>
<comment type="caution">
    <text evidence="2">The sequence shown here is derived from an EMBL/GenBank/DDBJ whole genome shotgun (WGS) entry which is preliminary data.</text>
</comment>
<reference evidence="2 3" key="1">
    <citation type="submission" date="2020-02" db="EMBL/GenBank/DDBJ databases">
        <title>Draft genome sequence of Haematococcus lacustris strain NIES-144.</title>
        <authorList>
            <person name="Morimoto D."/>
            <person name="Nakagawa S."/>
            <person name="Yoshida T."/>
            <person name="Sawayama S."/>
        </authorList>
    </citation>
    <scope>NUCLEOTIDE SEQUENCE [LARGE SCALE GENOMIC DNA]</scope>
    <source>
        <strain evidence="2 3">NIES-144</strain>
    </source>
</reference>
<feature type="non-terminal residue" evidence="2">
    <location>
        <position position="1"/>
    </location>
</feature>
<evidence type="ECO:0000256" key="1">
    <source>
        <dbReference type="SAM" id="MobiDB-lite"/>
    </source>
</evidence>
<protein>
    <submittedName>
        <fullName evidence="2">Uncharacterized protein</fullName>
    </submittedName>
</protein>
<sequence length="132" mass="13981">GGEDSNNLVTLSYTTPYSSQLVSARIPLQRIGPYTNTSDYYSCATWTLPLTAPGAPASQGCLPFTLLRLRVTLNTNRVFAKQGQARCVPDDDPGQLTTLPGTSATTTAGDTGTFNIIDRSTSGLLYPPPSPP</sequence>
<gene>
    <name evidence="2" type="ORF">HaLaN_14009</name>
</gene>
<proteinExistence type="predicted"/>
<keyword evidence="3" id="KW-1185">Reference proteome</keyword>
<feature type="region of interest" description="Disordered" evidence="1">
    <location>
        <begin position="90"/>
        <end position="110"/>
    </location>
</feature>
<evidence type="ECO:0000313" key="3">
    <source>
        <dbReference type="Proteomes" id="UP000485058"/>
    </source>
</evidence>